<accession>A0A146G136</accession>
<dbReference type="InterPro" id="IPR001680">
    <property type="entry name" value="WD40_rpt"/>
</dbReference>
<dbReference type="PANTHER" id="PTHR19879">
    <property type="entry name" value="TRANSCRIPTION INITIATION FACTOR TFIID"/>
    <property type="match status" value="1"/>
</dbReference>
<comment type="caution">
    <text evidence="1">The sequence shown here is derived from an EMBL/GenBank/DDBJ whole genome shotgun (WGS) entry which is preliminary data.</text>
</comment>
<dbReference type="SMART" id="SM00320">
    <property type="entry name" value="WD40"/>
    <property type="match status" value="7"/>
</dbReference>
<dbReference type="InterPro" id="IPR036322">
    <property type="entry name" value="WD40_repeat_dom_sf"/>
</dbReference>
<gene>
    <name evidence="1" type="ORF">TSACC_1136</name>
</gene>
<evidence type="ECO:0000313" key="2">
    <source>
        <dbReference type="Proteomes" id="UP000076023"/>
    </source>
</evidence>
<dbReference type="EMBL" id="BDCO01000001">
    <property type="protein sequence ID" value="GAT31585.1"/>
    <property type="molecule type" value="Genomic_DNA"/>
</dbReference>
<dbReference type="SUPFAM" id="SSF50978">
    <property type="entry name" value="WD40 repeat-like"/>
    <property type="match status" value="1"/>
</dbReference>
<reference evidence="2" key="1">
    <citation type="journal article" date="2017" name="Genome Announc.">
        <title>Draft Genome Sequence of Terrimicrobium sacchariphilum NM-5T, a Facultative Anaerobic Soil Bacterium of the Class Spartobacteria.</title>
        <authorList>
            <person name="Qiu Y.L."/>
            <person name="Tourlousse D.M."/>
            <person name="Matsuura N."/>
            <person name="Ohashi A."/>
            <person name="Sekiguchi Y."/>
        </authorList>
    </citation>
    <scope>NUCLEOTIDE SEQUENCE [LARGE SCALE GENOMIC DNA]</scope>
    <source>
        <strain evidence="2">NM-5</strain>
    </source>
</reference>
<evidence type="ECO:0000313" key="1">
    <source>
        <dbReference type="EMBL" id="GAT31585.1"/>
    </source>
</evidence>
<dbReference type="STRING" id="690879.TSACC_1136"/>
<dbReference type="Proteomes" id="UP000076023">
    <property type="component" value="Unassembled WGS sequence"/>
</dbReference>
<dbReference type="InParanoid" id="A0A146G136"/>
<proteinExistence type="predicted"/>
<organism evidence="1 2">
    <name type="scientific">Terrimicrobium sacchariphilum</name>
    <dbReference type="NCBI Taxonomy" id="690879"/>
    <lineage>
        <taxon>Bacteria</taxon>
        <taxon>Pseudomonadati</taxon>
        <taxon>Verrucomicrobiota</taxon>
        <taxon>Terrimicrobiia</taxon>
        <taxon>Terrimicrobiales</taxon>
        <taxon>Terrimicrobiaceae</taxon>
        <taxon>Terrimicrobium</taxon>
    </lineage>
</organism>
<protein>
    <submittedName>
        <fullName evidence="1">WD40 repeat-containing protein</fullName>
    </submittedName>
</protein>
<name>A0A146G136_TERSA</name>
<dbReference type="AlphaFoldDB" id="A0A146G136"/>
<keyword evidence="2" id="KW-1185">Reference proteome</keyword>
<dbReference type="InterPro" id="IPR015943">
    <property type="entry name" value="WD40/YVTN_repeat-like_dom_sf"/>
</dbReference>
<dbReference type="Gene3D" id="2.130.10.10">
    <property type="entry name" value="YVTN repeat-like/Quinoprotein amine dehydrogenase"/>
    <property type="match status" value="3"/>
</dbReference>
<dbReference type="PANTHER" id="PTHR19879:SF9">
    <property type="entry name" value="TRANSCRIPTION INITIATION FACTOR TFIID SUBUNIT 5"/>
    <property type="match status" value="1"/>
</dbReference>
<dbReference type="OrthoDB" id="511103at2"/>
<dbReference type="Pfam" id="PF00400">
    <property type="entry name" value="WD40"/>
    <property type="match status" value="5"/>
</dbReference>
<sequence length="328" mass="34704">MGLKKYAAVQADDCILNVQWAGDHLCVTPVTGATLVIDKEGEITSALPDHGLGNGASSATPDLIATCGFDGRVRFHSLPACEPVAEVKLGRSVIERVVWSPDGQHLAVGFGKNLLVLDRKGETVATFGEHQTSVTDAAWNPKSAREVAAVSGGGARMWRLGATEPFAKFDWGGASLSVAWSPDGRWLVTGDQTASVHLYDFNRDYPLHIQGYETKVKAMAFSPDGKKLATGGSPMVTVWDCTPKNGPEGSTPSQLQFHQGDVEAIAWSPDGKYLATGDILGRLVLSANDKPVSAFQGENNITSLAWNADSTLLAVGDGDGLVVVFQAV</sequence>